<keyword evidence="1" id="KW-0732">Signal</keyword>
<dbReference type="EMBL" id="JAWXYG010000007">
    <property type="protein sequence ID" value="KAK4267380.1"/>
    <property type="molecule type" value="Genomic_DNA"/>
</dbReference>
<dbReference type="Proteomes" id="UP001293593">
    <property type="component" value="Unassembled WGS sequence"/>
</dbReference>
<comment type="caution">
    <text evidence="2">The sequence shown here is derived from an EMBL/GenBank/DDBJ whole genome shotgun (WGS) entry which is preliminary data.</text>
</comment>
<reference evidence="2" key="1">
    <citation type="submission" date="2023-10" db="EMBL/GenBank/DDBJ databases">
        <title>Chromosome-level genome of the transformable northern wattle, Acacia crassicarpa.</title>
        <authorList>
            <person name="Massaro I."/>
            <person name="Sinha N.R."/>
            <person name="Poethig S."/>
            <person name="Leichty A.R."/>
        </authorList>
    </citation>
    <scope>NUCLEOTIDE SEQUENCE</scope>
    <source>
        <strain evidence="2">Acra3RX</strain>
        <tissue evidence="2">Leaf</tissue>
    </source>
</reference>
<feature type="signal peptide" evidence="1">
    <location>
        <begin position="1"/>
        <end position="22"/>
    </location>
</feature>
<protein>
    <submittedName>
        <fullName evidence="2">Uncharacterized protein</fullName>
    </submittedName>
</protein>
<organism evidence="2 3">
    <name type="scientific">Acacia crassicarpa</name>
    <name type="common">northern wattle</name>
    <dbReference type="NCBI Taxonomy" id="499986"/>
    <lineage>
        <taxon>Eukaryota</taxon>
        <taxon>Viridiplantae</taxon>
        <taxon>Streptophyta</taxon>
        <taxon>Embryophyta</taxon>
        <taxon>Tracheophyta</taxon>
        <taxon>Spermatophyta</taxon>
        <taxon>Magnoliopsida</taxon>
        <taxon>eudicotyledons</taxon>
        <taxon>Gunneridae</taxon>
        <taxon>Pentapetalae</taxon>
        <taxon>rosids</taxon>
        <taxon>fabids</taxon>
        <taxon>Fabales</taxon>
        <taxon>Fabaceae</taxon>
        <taxon>Caesalpinioideae</taxon>
        <taxon>mimosoid clade</taxon>
        <taxon>Acacieae</taxon>
        <taxon>Acacia</taxon>
    </lineage>
</organism>
<evidence type="ECO:0000313" key="3">
    <source>
        <dbReference type="Proteomes" id="UP001293593"/>
    </source>
</evidence>
<evidence type="ECO:0000256" key="1">
    <source>
        <dbReference type="SAM" id="SignalP"/>
    </source>
</evidence>
<accession>A0AAE1K947</accession>
<evidence type="ECO:0000313" key="2">
    <source>
        <dbReference type="EMBL" id="KAK4267380.1"/>
    </source>
</evidence>
<keyword evidence="3" id="KW-1185">Reference proteome</keyword>
<sequence length="43" mass="5023">MERTQRILWFALIQLFLNLSEAMLSGRKLTTTSNSHSGKRLSW</sequence>
<dbReference type="AlphaFoldDB" id="A0AAE1K947"/>
<feature type="chain" id="PRO_5042140715" evidence="1">
    <location>
        <begin position="23"/>
        <end position="43"/>
    </location>
</feature>
<gene>
    <name evidence="2" type="ORF">QN277_024167</name>
</gene>
<name>A0AAE1K947_9FABA</name>
<proteinExistence type="predicted"/>